<proteinExistence type="predicted"/>
<gene>
    <name evidence="1" type="ORF">COCCU_07805</name>
</gene>
<sequence>MRIPGGDELSSIVSLVADIPAIRPLSWPGAMLSGGAERCLSTLRPLPHRCREAVRIGAVQYPQLLEYKVPGAARQSMPPITAYIEK</sequence>
<organism evidence="1 2">
    <name type="scientific">Corynebacterium occultum</name>
    <dbReference type="NCBI Taxonomy" id="2675219"/>
    <lineage>
        <taxon>Bacteria</taxon>
        <taxon>Bacillati</taxon>
        <taxon>Actinomycetota</taxon>
        <taxon>Actinomycetes</taxon>
        <taxon>Mycobacteriales</taxon>
        <taxon>Corynebacteriaceae</taxon>
        <taxon>Corynebacterium</taxon>
    </lineage>
</organism>
<accession>A0A6B8W1U9</accession>
<dbReference type="Proteomes" id="UP000424462">
    <property type="component" value="Chromosome"/>
</dbReference>
<keyword evidence="2" id="KW-1185">Reference proteome</keyword>
<dbReference type="RefSeq" id="WP_156230984.1">
    <property type="nucleotide sequence ID" value="NZ_CP046455.1"/>
</dbReference>
<dbReference type="EMBL" id="CP046455">
    <property type="protein sequence ID" value="QGU07494.1"/>
    <property type="molecule type" value="Genomic_DNA"/>
</dbReference>
<dbReference type="AlphaFoldDB" id="A0A6B8W1U9"/>
<evidence type="ECO:0000313" key="2">
    <source>
        <dbReference type="Proteomes" id="UP000424462"/>
    </source>
</evidence>
<protein>
    <submittedName>
        <fullName evidence="1">Uncharacterized protein</fullName>
    </submittedName>
</protein>
<dbReference type="KEGG" id="cok:COCCU_07805"/>
<evidence type="ECO:0000313" key="1">
    <source>
        <dbReference type="EMBL" id="QGU07494.1"/>
    </source>
</evidence>
<reference evidence="1 2" key="1">
    <citation type="submission" date="2019-11" db="EMBL/GenBank/DDBJ databases">
        <title>Complete genome sequence of Corynebacterium kalinowskii 1959, a novel Corynebacterium species isolated from soil of a small paddock in Vilsendorf, Germany.</title>
        <authorList>
            <person name="Schaffert L."/>
            <person name="Ruwe M."/>
            <person name="Milse J."/>
            <person name="Hanuschka K."/>
            <person name="Ortseifen V."/>
            <person name="Droste J."/>
            <person name="Brandt D."/>
            <person name="Schlueter L."/>
            <person name="Kutter Y."/>
            <person name="Vinke S."/>
            <person name="Viehoefer P."/>
            <person name="Jacob L."/>
            <person name="Luebke N.-C."/>
            <person name="Schulte-Berndt E."/>
            <person name="Hain C."/>
            <person name="Linder M."/>
            <person name="Schmidt P."/>
            <person name="Wollenschlaeger L."/>
            <person name="Luttermann T."/>
            <person name="Thieme E."/>
            <person name="Hassa J."/>
            <person name="Haak M."/>
            <person name="Wittchen M."/>
            <person name="Mentz A."/>
            <person name="Persicke M."/>
            <person name="Busche T."/>
            <person name="Ruckert C."/>
        </authorList>
    </citation>
    <scope>NUCLEOTIDE SEQUENCE [LARGE SCALE GENOMIC DNA]</scope>
    <source>
        <strain evidence="1 2">2039</strain>
    </source>
</reference>
<name>A0A6B8W1U9_9CORY</name>